<proteinExistence type="predicted"/>
<comment type="caution">
    <text evidence="2">The sequence shown here is derived from an EMBL/GenBank/DDBJ whole genome shotgun (WGS) entry which is preliminary data.</text>
</comment>
<evidence type="ECO:0000256" key="1">
    <source>
        <dbReference type="SAM" id="Phobius"/>
    </source>
</evidence>
<feature type="transmembrane region" description="Helical" evidence="1">
    <location>
        <begin position="70"/>
        <end position="95"/>
    </location>
</feature>
<accession>A0A811K547</accession>
<dbReference type="EMBL" id="CAJFDH010000002">
    <property type="protein sequence ID" value="CAD5210534.1"/>
    <property type="molecule type" value="Genomic_DNA"/>
</dbReference>
<dbReference type="PANTHER" id="PTHR23021:SF11">
    <property type="entry name" value="SERPENTINE RECEPTOR, CLASS T"/>
    <property type="match status" value="1"/>
</dbReference>
<organism evidence="2 3">
    <name type="scientific">Bursaphelenchus okinawaensis</name>
    <dbReference type="NCBI Taxonomy" id="465554"/>
    <lineage>
        <taxon>Eukaryota</taxon>
        <taxon>Metazoa</taxon>
        <taxon>Ecdysozoa</taxon>
        <taxon>Nematoda</taxon>
        <taxon>Chromadorea</taxon>
        <taxon>Rhabditida</taxon>
        <taxon>Tylenchina</taxon>
        <taxon>Tylenchomorpha</taxon>
        <taxon>Aphelenchoidea</taxon>
        <taxon>Aphelenchoididae</taxon>
        <taxon>Bursaphelenchus</taxon>
    </lineage>
</organism>
<keyword evidence="1" id="KW-0812">Transmembrane</keyword>
<dbReference type="EMBL" id="CAJFCW020000002">
    <property type="protein sequence ID" value="CAG9091554.1"/>
    <property type="molecule type" value="Genomic_DNA"/>
</dbReference>
<keyword evidence="1" id="KW-0472">Membrane</keyword>
<evidence type="ECO:0000313" key="3">
    <source>
        <dbReference type="Proteomes" id="UP000614601"/>
    </source>
</evidence>
<dbReference type="OrthoDB" id="5873245at2759"/>
<feature type="transmembrane region" description="Helical" evidence="1">
    <location>
        <begin position="107"/>
        <end position="129"/>
    </location>
</feature>
<dbReference type="AlphaFoldDB" id="A0A811K547"/>
<dbReference type="SUPFAM" id="SSF81321">
    <property type="entry name" value="Family A G protein-coupled receptor-like"/>
    <property type="match status" value="1"/>
</dbReference>
<dbReference type="Proteomes" id="UP000614601">
    <property type="component" value="Unassembled WGS sequence"/>
</dbReference>
<protein>
    <submittedName>
        <fullName evidence="2">Uncharacterized protein</fullName>
    </submittedName>
</protein>
<dbReference type="Proteomes" id="UP000783686">
    <property type="component" value="Unassembled WGS sequence"/>
</dbReference>
<name>A0A811K547_9BILA</name>
<keyword evidence="1" id="KW-1133">Transmembrane helix</keyword>
<reference evidence="2" key="1">
    <citation type="submission" date="2020-09" db="EMBL/GenBank/DDBJ databases">
        <authorList>
            <person name="Kikuchi T."/>
        </authorList>
    </citation>
    <scope>NUCLEOTIDE SEQUENCE</scope>
    <source>
        <strain evidence="2">SH1</strain>
    </source>
</reference>
<keyword evidence="3" id="KW-1185">Reference proteome</keyword>
<dbReference type="Pfam" id="PF10321">
    <property type="entry name" value="7TM_GPCR_Srt"/>
    <property type="match status" value="1"/>
</dbReference>
<feature type="transmembrane region" description="Helical" evidence="1">
    <location>
        <begin position="202"/>
        <end position="224"/>
    </location>
</feature>
<dbReference type="InterPro" id="IPR019425">
    <property type="entry name" value="7TM_GPCR_serpentine_rcpt_Srt"/>
</dbReference>
<dbReference type="PANTHER" id="PTHR23021">
    <property type="entry name" value="SERPENTINE RECEPTOR, CLASS T"/>
    <property type="match status" value="1"/>
</dbReference>
<feature type="transmembrane region" description="Helical" evidence="1">
    <location>
        <begin position="245"/>
        <end position="265"/>
    </location>
</feature>
<sequence>MEVYLFEREKYHLLYNCTFYDWNTVPLERRRHRFLGASVIAFYVATMVLYIPCLMAMMHSENRKRASYQLMFLLGVMHLFGIQTCGLFTGIHAYFGHVYCDYPNLMYFFGSLGVSMWASSTLTSFYLGINRCAELTSGWWADVLFGGYCKVFWISTPIMYFFYFFFFTPSAFFNGEMMSWFFNPHYGYFEDTTHKYQSTLHSMNNLGVVIAHSGVYAYFFFVYFKRTRMTKSLGNIRDKSTYIQILIIGAIHFIAAVSYVIIQYLPPNFYYTLVASSAYLASHGTPPVIYIWCNKTIRRYILRKFWYRVRPRGVITISEQSRVKTTGKSSEALSNLH</sequence>
<gene>
    <name evidence="2" type="ORF">BOKJ2_LOCUS3242</name>
</gene>
<evidence type="ECO:0000313" key="2">
    <source>
        <dbReference type="EMBL" id="CAD5210534.1"/>
    </source>
</evidence>
<feature type="transmembrane region" description="Helical" evidence="1">
    <location>
        <begin position="34"/>
        <end position="58"/>
    </location>
</feature>
<feature type="transmembrane region" description="Helical" evidence="1">
    <location>
        <begin position="160"/>
        <end position="182"/>
    </location>
</feature>
<feature type="transmembrane region" description="Helical" evidence="1">
    <location>
        <begin position="271"/>
        <end position="293"/>
    </location>
</feature>